<keyword evidence="6 8" id="KW-1133">Transmembrane helix</keyword>
<evidence type="ECO:0000256" key="8">
    <source>
        <dbReference type="SAM" id="Phobius"/>
    </source>
</evidence>
<dbReference type="Gene3D" id="3.40.720.10">
    <property type="entry name" value="Alkaline Phosphatase, subunit A"/>
    <property type="match status" value="1"/>
</dbReference>
<evidence type="ECO:0000256" key="2">
    <source>
        <dbReference type="ARBA" id="ARBA00022475"/>
    </source>
</evidence>
<evidence type="ECO:0000256" key="1">
    <source>
        <dbReference type="ARBA" id="ARBA00004429"/>
    </source>
</evidence>
<comment type="subcellular location">
    <subcellularLocation>
        <location evidence="1">Cell inner membrane</location>
        <topology evidence="1">Multi-pass membrane protein</topology>
    </subcellularLocation>
</comment>
<dbReference type="PANTHER" id="PTHR30443">
    <property type="entry name" value="INNER MEMBRANE PROTEIN"/>
    <property type="match status" value="1"/>
</dbReference>
<dbReference type="InterPro" id="IPR017850">
    <property type="entry name" value="Alkaline_phosphatase_core_sf"/>
</dbReference>
<accession>A0A1Y4DAA2</accession>
<dbReference type="InterPro" id="IPR012549">
    <property type="entry name" value="EptA-like_N"/>
</dbReference>
<evidence type="ECO:0000256" key="7">
    <source>
        <dbReference type="ARBA" id="ARBA00023136"/>
    </source>
</evidence>
<dbReference type="Proteomes" id="UP000196368">
    <property type="component" value="Unassembled WGS sequence"/>
</dbReference>
<evidence type="ECO:0000256" key="4">
    <source>
        <dbReference type="ARBA" id="ARBA00022679"/>
    </source>
</evidence>
<comment type="caution">
    <text evidence="11">The sequence shown here is derived from an EMBL/GenBank/DDBJ whole genome shotgun (WGS) entry which is preliminary data.</text>
</comment>
<protein>
    <submittedName>
        <fullName evidence="11">Phosphoethanolamine transferase</fullName>
    </submittedName>
</protein>
<evidence type="ECO:0000259" key="10">
    <source>
        <dbReference type="Pfam" id="PF08019"/>
    </source>
</evidence>
<dbReference type="CDD" id="cd16017">
    <property type="entry name" value="LptA"/>
    <property type="match status" value="1"/>
</dbReference>
<gene>
    <name evidence="11" type="ORF">B5F75_05980</name>
</gene>
<keyword evidence="5 8" id="KW-0812">Transmembrane</keyword>
<dbReference type="OrthoDB" id="9786870at2"/>
<dbReference type="GO" id="GO:0005886">
    <property type="term" value="C:plasma membrane"/>
    <property type="evidence" value="ECO:0007669"/>
    <property type="project" value="UniProtKB-SubCell"/>
</dbReference>
<evidence type="ECO:0000256" key="6">
    <source>
        <dbReference type="ARBA" id="ARBA00022989"/>
    </source>
</evidence>
<keyword evidence="12" id="KW-1185">Reference proteome</keyword>
<dbReference type="Pfam" id="PF08019">
    <property type="entry name" value="EptA_B_N"/>
    <property type="match status" value="1"/>
</dbReference>
<dbReference type="InterPro" id="IPR058130">
    <property type="entry name" value="PEA_transf_C"/>
</dbReference>
<feature type="transmembrane region" description="Helical" evidence="8">
    <location>
        <begin position="51"/>
        <end position="74"/>
    </location>
</feature>
<dbReference type="GO" id="GO:0016776">
    <property type="term" value="F:phosphotransferase activity, phosphate group as acceptor"/>
    <property type="evidence" value="ECO:0007669"/>
    <property type="project" value="TreeGrafter"/>
</dbReference>
<dbReference type="AlphaFoldDB" id="A0A1Y4DAA2"/>
<keyword evidence="4 11" id="KW-0808">Transferase</keyword>
<feature type="transmembrane region" description="Helical" evidence="8">
    <location>
        <begin position="123"/>
        <end position="143"/>
    </location>
</feature>
<feature type="transmembrane region" description="Helical" evidence="8">
    <location>
        <begin position="163"/>
        <end position="181"/>
    </location>
</feature>
<feature type="transmembrane region" description="Helical" evidence="8">
    <location>
        <begin position="20"/>
        <end position="39"/>
    </location>
</feature>
<dbReference type="InterPro" id="IPR040423">
    <property type="entry name" value="PEA_transferase"/>
</dbReference>
<evidence type="ECO:0000313" key="12">
    <source>
        <dbReference type="Proteomes" id="UP000196368"/>
    </source>
</evidence>
<dbReference type="NCBIfam" id="NF028537">
    <property type="entry name" value="P_eth_NH2_trans"/>
    <property type="match status" value="1"/>
</dbReference>
<sequence length="551" mass="63561">MRKIAAFLHKRFSISSGHLITLLSFYFLLLLNISFWRFIFVHAEPAGLTGYLFMASIPLLIFTLLYLTFSLLTLPYVGKPLLILILLISAGVNYLSYQFGVFIDADMVRNTFETNPGEVKDLITLRSLLWFFVLGVIPSVLLWKTKITFSPFWKELLTRLKRCGLVLLCLILFTPFVYKQYASFGRNNNQVRRLVIPLNYIYATFRYFQIEHQNKRPFTKLDEAAEHVPYPDEEKTVFILILGETARAQNFSLNGYVRETTPLLKKQDIVNFRHVQSAGTATAFSVPAIFSFTPRSRFSPTDAKYTENLLDLLQQTGYEILWKENDNGCKGVCQRVPNVEMDVKDKRFCDGTYCHDEILLEGLEDYLANFQGNNLFIVLHTIGSHGPTYFRRYPEQFKKFTPTCDTEEIQTCTQEQIVNTYDNTILYTDYIVSSVIDILKKFPAYESGLLYVSDHGESLGENGVYLHGIPYAIAPKEQTSVPMVLWMSEVMKKSDHLDYECLKKKAQTGQFSHDNLSHSILSLMEVDSRVYDPKMDFFDECRLDPLPRKAN</sequence>
<dbReference type="EMBL" id="NFJD01000004">
    <property type="protein sequence ID" value="OUO56164.1"/>
    <property type="molecule type" value="Genomic_DNA"/>
</dbReference>
<evidence type="ECO:0000256" key="3">
    <source>
        <dbReference type="ARBA" id="ARBA00022519"/>
    </source>
</evidence>
<dbReference type="InterPro" id="IPR000917">
    <property type="entry name" value="Sulfatase_N"/>
</dbReference>
<name>A0A1Y4DAA2_9BACT</name>
<dbReference type="RefSeq" id="WP_087288968.1">
    <property type="nucleotide sequence ID" value="NZ_NFJD01000004.1"/>
</dbReference>
<keyword evidence="2" id="KW-1003">Cell membrane</keyword>
<evidence type="ECO:0000256" key="5">
    <source>
        <dbReference type="ARBA" id="ARBA00022692"/>
    </source>
</evidence>
<evidence type="ECO:0000313" key="11">
    <source>
        <dbReference type="EMBL" id="OUO56164.1"/>
    </source>
</evidence>
<dbReference type="Pfam" id="PF00884">
    <property type="entry name" value="Sulfatase"/>
    <property type="match status" value="1"/>
</dbReference>
<feature type="domain" description="Phosphoethanolamine transferase N-terminal" evidence="10">
    <location>
        <begin position="62"/>
        <end position="209"/>
    </location>
</feature>
<keyword evidence="3" id="KW-0997">Cell inner membrane</keyword>
<dbReference type="GO" id="GO:0009244">
    <property type="term" value="P:lipopolysaccharide core region biosynthetic process"/>
    <property type="evidence" value="ECO:0007669"/>
    <property type="project" value="TreeGrafter"/>
</dbReference>
<keyword evidence="7 8" id="KW-0472">Membrane</keyword>
<organism evidence="11 12">
    <name type="scientific">Candidatus Avelusimicrobium gallicola</name>
    <dbReference type="NCBI Taxonomy" id="2562704"/>
    <lineage>
        <taxon>Bacteria</taxon>
        <taxon>Pseudomonadati</taxon>
        <taxon>Elusimicrobiota</taxon>
        <taxon>Elusimicrobia</taxon>
        <taxon>Elusimicrobiales</taxon>
        <taxon>Elusimicrobiaceae</taxon>
        <taxon>Candidatus Avelusimicrobium</taxon>
    </lineage>
</organism>
<evidence type="ECO:0000259" key="9">
    <source>
        <dbReference type="Pfam" id="PF00884"/>
    </source>
</evidence>
<dbReference type="PANTHER" id="PTHR30443:SF0">
    <property type="entry name" value="PHOSPHOETHANOLAMINE TRANSFERASE EPTA"/>
    <property type="match status" value="1"/>
</dbReference>
<feature type="transmembrane region" description="Helical" evidence="8">
    <location>
        <begin position="81"/>
        <end position="103"/>
    </location>
</feature>
<reference evidence="12" key="1">
    <citation type="submission" date="2017-04" db="EMBL/GenBank/DDBJ databases">
        <title>Function of individual gut microbiota members based on whole genome sequencing of pure cultures obtained from chicken caecum.</title>
        <authorList>
            <person name="Medvecky M."/>
            <person name="Cejkova D."/>
            <person name="Polansky O."/>
            <person name="Karasova D."/>
            <person name="Kubasova T."/>
            <person name="Cizek A."/>
            <person name="Rychlik I."/>
        </authorList>
    </citation>
    <scope>NUCLEOTIDE SEQUENCE [LARGE SCALE GENOMIC DNA]</scope>
    <source>
        <strain evidence="12">An273</strain>
    </source>
</reference>
<dbReference type="SUPFAM" id="SSF53649">
    <property type="entry name" value="Alkaline phosphatase-like"/>
    <property type="match status" value="1"/>
</dbReference>
<proteinExistence type="predicted"/>
<feature type="domain" description="Sulfatase N-terminal" evidence="9">
    <location>
        <begin position="238"/>
        <end position="525"/>
    </location>
</feature>